<dbReference type="Proteomes" id="UP001415857">
    <property type="component" value="Unassembled WGS sequence"/>
</dbReference>
<proteinExistence type="predicted"/>
<accession>A0AAP0RRU6</accession>
<dbReference type="EMBL" id="JBBPBK010000008">
    <property type="protein sequence ID" value="KAK9280561.1"/>
    <property type="molecule type" value="Genomic_DNA"/>
</dbReference>
<evidence type="ECO:0000313" key="2">
    <source>
        <dbReference type="Proteomes" id="UP001415857"/>
    </source>
</evidence>
<reference evidence="1 2" key="1">
    <citation type="journal article" date="2024" name="Plant J.">
        <title>Genome sequences and population genomics reveal climatic adaptation and genomic divergence between two closely related sweetgum species.</title>
        <authorList>
            <person name="Xu W.Q."/>
            <person name="Ren C.Q."/>
            <person name="Zhang X.Y."/>
            <person name="Comes H.P."/>
            <person name="Liu X.H."/>
            <person name="Li Y.G."/>
            <person name="Kettle C.J."/>
            <person name="Jalonen R."/>
            <person name="Gaisberger H."/>
            <person name="Ma Y.Z."/>
            <person name="Qiu Y.X."/>
        </authorList>
    </citation>
    <scope>NUCLEOTIDE SEQUENCE [LARGE SCALE GENOMIC DNA]</scope>
    <source>
        <strain evidence="1">Hangzhou</strain>
    </source>
</reference>
<evidence type="ECO:0000313" key="1">
    <source>
        <dbReference type="EMBL" id="KAK9280561.1"/>
    </source>
</evidence>
<gene>
    <name evidence="1" type="ORF">L1049_014254</name>
</gene>
<name>A0AAP0RRU6_LIQFO</name>
<organism evidence="1 2">
    <name type="scientific">Liquidambar formosana</name>
    <name type="common">Formosan gum</name>
    <dbReference type="NCBI Taxonomy" id="63359"/>
    <lineage>
        <taxon>Eukaryota</taxon>
        <taxon>Viridiplantae</taxon>
        <taxon>Streptophyta</taxon>
        <taxon>Embryophyta</taxon>
        <taxon>Tracheophyta</taxon>
        <taxon>Spermatophyta</taxon>
        <taxon>Magnoliopsida</taxon>
        <taxon>eudicotyledons</taxon>
        <taxon>Gunneridae</taxon>
        <taxon>Pentapetalae</taxon>
        <taxon>Saxifragales</taxon>
        <taxon>Altingiaceae</taxon>
        <taxon>Liquidambar</taxon>
    </lineage>
</organism>
<protein>
    <submittedName>
        <fullName evidence="1">Uncharacterized protein</fullName>
    </submittedName>
</protein>
<comment type="caution">
    <text evidence="1">The sequence shown here is derived from an EMBL/GenBank/DDBJ whole genome shotgun (WGS) entry which is preliminary data.</text>
</comment>
<dbReference type="AlphaFoldDB" id="A0AAP0RRU6"/>
<sequence>MSVGLHTLIEDPSIPVGVFIQVHGCCIVLCSVHGGFHPCIPKYLDQGGSQDLEGFTICVVLAQRPRTPVEDEKPFMPGVESSQAIEWTKGVL</sequence>
<keyword evidence="2" id="KW-1185">Reference proteome</keyword>